<evidence type="ECO:0000313" key="8">
    <source>
        <dbReference type="EMBL" id="KAK0469985.1"/>
    </source>
</evidence>
<evidence type="ECO:0000259" key="7">
    <source>
        <dbReference type="PROSITE" id="PS50850"/>
    </source>
</evidence>
<dbReference type="Pfam" id="PF07690">
    <property type="entry name" value="MFS_1"/>
    <property type="match status" value="1"/>
</dbReference>
<feature type="transmembrane region" description="Helical" evidence="6">
    <location>
        <begin position="290"/>
        <end position="310"/>
    </location>
</feature>
<feature type="transmembrane region" description="Helical" evidence="6">
    <location>
        <begin position="450"/>
        <end position="471"/>
    </location>
</feature>
<dbReference type="SUPFAM" id="SSF103473">
    <property type="entry name" value="MFS general substrate transporter"/>
    <property type="match status" value="1"/>
</dbReference>
<proteinExistence type="predicted"/>
<dbReference type="InterPro" id="IPR011701">
    <property type="entry name" value="MFS"/>
</dbReference>
<feature type="transmembrane region" description="Helical" evidence="6">
    <location>
        <begin position="183"/>
        <end position="202"/>
    </location>
</feature>
<evidence type="ECO:0000256" key="1">
    <source>
        <dbReference type="ARBA" id="ARBA00004141"/>
    </source>
</evidence>
<evidence type="ECO:0000256" key="5">
    <source>
        <dbReference type="ARBA" id="ARBA00023136"/>
    </source>
</evidence>
<feature type="domain" description="Major facilitator superfamily (MFS) profile" evidence="7">
    <location>
        <begin position="52"/>
        <end position="487"/>
    </location>
</feature>
<dbReference type="GO" id="GO:0022857">
    <property type="term" value="F:transmembrane transporter activity"/>
    <property type="evidence" value="ECO:0007669"/>
    <property type="project" value="InterPro"/>
</dbReference>
<keyword evidence="3 6" id="KW-0812">Transmembrane</keyword>
<keyword evidence="5 6" id="KW-0472">Membrane</keyword>
<protein>
    <submittedName>
        <fullName evidence="8">MFS transporter</fullName>
    </submittedName>
</protein>
<dbReference type="AlphaFoldDB" id="A0AA39NQT6"/>
<feature type="transmembrane region" description="Helical" evidence="6">
    <location>
        <begin position="322"/>
        <end position="342"/>
    </location>
</feature>
<keyword evidence="9" id="KW-1185">Reference proteome</keyword>
<evidence type="ECO:0000256" key="6">
    <source>
        <dbReference type="SAM" id="Phobius"/>
    </source>
</evidence>
<dbReference type="PANTHER" id="PTHR43791:SF49">
    <property type="entry name" value="TRANSPORTER, PUTATIVE (AFU_ORTHOLOGUE AFUA_4G04250)-RELATED"/>
    <property type="match status" value="1"/>
</dbReference>
<feature type="transmembrane region" description="Helical" evidence="6">
    <location>
        <begin position="214"/>
        <end position="236"/>
    </location>
</feature>
<dbReference type="EMBL" id="JAUEPS010000001">
    <property type="protein sequence ID" value="KAK0469985.1"/>
    <property type="molecule type" value="Genomic_DNA"/>
</dbReference>
<feature type="transmembrane region" description="Helical" evidence="6">
    <location>
        <begin position="418"/>
        <end position="438"/>
    </location>
</feature>
<evidence type="ECO:0000256" key="4">
    <source>
        <dbReference type="ARBA" id="ARBA00022989"/>
    </source>
</evidence>
<gene>
    <name evidence="8" type="ORF">EV420DRAFT_1634382</name>
</gene>
<keyword evidence="2" id="KW-0813">Transport</keyword>
<accession>A0AA39NQT6</accession>
<dbReference type="Proteomes" id="UP001175211">
    <property type="component" value="Unassembled WGS sequence"/>
</dbReference>
<feature type="transmembrane region" description="Helical" evidence="6">
    <location>
        <begin position="121"/>
        <end position="139"/>
    </location>
</feature>
<keyword evidence="4 6" id="KW-1133">Transmembrane helix</keyword>
<dbReference type="GO" id="GO:0016020">
    <property type="term" value="C:membrane"/>
    <property type="evidence" value="ECO:0007669"/>
    <property type="project" value="UniProtKB-SubCell"/>
</dbReference>
<feature type="transmembrane region" description="Helical" evidence="6">
    <location>
        <begin position="347"/>
        <end position="365"/>
    </location>
</feature>
<reference evidence="8" key="1">
    <citation type="submission" date="2023-06" db="EMBL/GenBank/DDBJ databases">
        <authorList>
            <consortium name="Lawrence Berkeley National Laboratory"/>
            <person name="Ahrendt S."/>
            <person name="Sahu N."/>
            <person name="Indic B."/>
            <person name="Wong-Bajracharya J."/>
            <person name="Merenyi Z."/>
            <person name="Ke H.-M."/>
            <person name="Monk M."/>
            <person name="Kocsube S."/>
            <person name="Drula E."/>
            <person name="Lipzen A."/>
            <person name="Balint B."/>
            <person name="Henrissat B."/>
            <person name="Andreopoulos B."/>
            <person name="Martin F.M."/>
            <person name="Harder C.B."/>
            <person name="Rigling D."/>
            <person name="Ford K.L."/>
            <person name="Foster G.D."/>
            <person name="Pangilinan J."/>
            <person name="Papanicolaou A."/>
            <person name="Barry K."/>
            <person name="LaButti K."/>
            <person name="Viragh M."/>
            <person name="Koriabine M."/>
            <person name="Yan M."/>
            <person name="Riley R."/>
            <person name="Champramary S."/>
            <person name="Plett K.L."/>
            <person name="Tsai I.J."/>
            <person name="Slot J."/>
            <person name="Sipos G."/>
            <person name="Plett J."/>
            <person name="Nagy L.G."/>
            <person name="Grigoriev I.V."/>
        </authorList>
    </citation>
    <scope>NUCLEOTIDE SEQUENCE</scope>
    <source>
        <strain evidence="8">CCBAS 213</strain>
    </source>
</reference>
<dbReference type="PANTHER" id="PTHR43791">
    <property type="entry name" value="PERMEASE-RELATED"/>
    <property type="match status" value="1"/>
</dbReference>
<dbReference type="RefSeq" id="XP_060339778.1">
    <property type="nucleotide sequence ID" value="XM_060476314.1"/>
</dbReference>
<dbReference type="InterPro" id="IPR036259">
    <property type="entry name" value="MFS_trans_sf"/>
</dbReference>
<dbReference type="Gene3D" id="1.20.1250.20">
    <property type="entry name" value="MFS general substrate transporter like domains"/>
    <property type="match status" value="1"/>
</dbReference>
<feature type="transmembrane region" description="Helical" evidence="6">
    <location>
        <begin position="385"/>
        <end position="406"/>
    </location>
</feature>
<dbReference type="PROSITE" id="PS50850">
    <property type="entry name" value="MFS"/>
    <property type="match status" value="1"/>
</dbReference>
<evidence type="ECO:0000313" key="9">
    <source>
        <dbReference type="Proteomes" id="UP001175211"/>
    </source>
</evidence>
<evidence type="ECO:0000256" key="3">
    <source>
        <dbReference type="ARBA" id="ARBA00022692"/>
    </source>
</evidence>
<comment type="caution">
    <text evidence="8">The sequence shown here is derived from an EMBL/GenBank/DDBJ whole genome shotgun (WGS) entry which is preliminary data.</text>
</comment>
<dbReference type="FunFam" id="1.20.1250.20:FF:000057">
    <property type="entry name" value="MFS general substrate transporter"/>
    <property type="match status" value="1"/>
</dbReference>
<dbReference type="GeneID" id="85359862"/>
<comment type="subcellular location">
    <subcellularLocation>
        <location evidence="1">Membrane</location>
        <topology evidence="1">Multi-pass membrane protein</topology>
    </subcellularLocation>
</comment>
<sequence>MESRHCYSSAIPTPTDDKEYGETVIAAKGEGIIDRAAEKKLLWQLDLRIITTFVLMYMLSFFASVNIGNARILDADTGDSILQVLHMSDHQFVAVLAIYVVSYALFEVPSNYLLKHFSPPIWLAFLMFGWGATVMILAASQNYSTVLGLRFLLGVFEGGLVPGMIYVFTFWYRLEERALRLSLIIAAGPLGAAFGGCIAYGVGALNGNRGLEAWRWLFIIEGAPSCLLAILVLFFLPSYPEKASGFSPDDRALAILRLEQESSKSVGHATVTWAGAKSTFLDWRLYLHHFADLVVLVPLTSISLFAPTIVDGLGYEGRDAQLFTVPPFAVAFVATVSISWVADRYRVWSMCAMVSMALAGVTFLVHEPRGTLQGSLPPMSFKARYAMLCLGTTFAFMSTPSLVAWFTGNLRDTNATTLAIPMYIAFGAMGQLIALFIYKPSEAPGYPTGHYTNAAVLLMGAACVELLRIIYKRRNKELDAGQSPWIV</sequence>
<organism evidence="8 9">
    <name type="scientific">Armillaria tabescens</name>
    <name type="common">Ringless honey mushroom</name>
    <name type="synonym">Agaricus tabescens</name>
    <dbReference type="NCBI Taxonomy" id="1929756"/>
    <lineage>
        <taxon>Eukaryota</taxon>
        <taxon>Fungi</taxon>
        <taxon>Dikarya</taxon>
        <taxon>Basidiomycota</taxon>
        <taxon>Agaricomycotina</taxon>
        <taxon>Agaricomycetes</taxon>
        <taxon>Agaricomycetidae</taxon>
        <taxon>Agaricales</taxon>
        <taxon>Marasmiineae</taxon>
        <taxon>Physalacriaceae</taxon>
        <taxon>Desarmillaria</taxon>
    </lineage>
</organism>
<dbReference type="InterPro" id="IPR020846">
    <property type="entry name" value="MFS_dom"/>
</dbReference>
<evidence type="ECO:0000256" key="2">
    <source>
        <dbReference type="ARBA" id="ARBA00022448"/>
    </source>
</evidence>
<name>A0AA39NQT6_ARMTA</name>
<feature type="transmembrane region" description="Helical" evidence="6">
    <location>
        <begin position="151"/>
        <end position="171"/>
    </location>
</feature>
<feature type="transmembrane region" description="Helical" evidence="6">
    <location>
        <begin position="49"/>
        <end position="72"/>
    </location>
</feature>
<feature type="transmembrane region" description="Helical" evidence="6">
    <location>
        <begin position="92"/>
        <end position="114"/>
    </location>
</feature>